<feature type="chain" id="PRO_5006398929" description="Ricin B lectin domain-containing protein" evidence="1">
    <location>
        <begin position="20"/>
        <end position="212"/>
    </location>
</feature>
<dbReference type="VEuPathDB" id="MicrosporidiaDB:M153_2239000703"/>
<dbReference type="EMBL" id="LGUB01000603">
    <property type="protein sequence ID" value="KRH92893.1"/>
    <property type="molecule type" value="Genomic_DNA"/>
</dbReference>
<proteinExistence type="predicted"/>
<feature type="signal peptide" evidence="1">
    <location>
        <begin position="1"/>
        <end position="19"/>
    </location>
</feature>
<sequence length="212" mass="24869">MKNLVNLWLILSQITIISTKLVEFASHKNPNQVLSINTRYKMPMLISKSFQKSLNDYCSFAQLRKIYDNHFEIFYCGMKLCADPIGKTVTDPGLTDSGKVVRLQLDQEDTFVPDLKICFSKEHSTAFRLIILDDREYLIERDGYCLTRTINRVEFQKCTNESNQIWKLRENYKNNYDLPILSKSDRIIRLNKMLHQNEEVYRNESLKGAGRV</sequence>
<gene>
    <name evidence="2" type="ORF">M153_2239000703</name>
</gene>
<evidence type="ECO:0000256" key="1">
    <source>
        <dbReference type="SAM" id="SignalP"/>
    </source>
</evidence>
<dbReference type="AlphaFoldDB" id="A0A0R0LTZ0"/>
<keyword evidence="1" id="KW-0732">Signal</keyword>
<name>A0A0R0LTZ0_9MICR</name>
<comment type="caution">
    <text evidence="2">The sequence shown here is derived from an EMBL/GenBank/DDBJ whole genome shotgun (WGS) entry which is preliminary data.</text>
</comment>
<organism evidence="2 3">
    <name type="scientific">Pseudoloma neurophilia</name>
    <dbReference type="NCBI Taxonomy" id="146866"/>
    <lineage>
        <taxon>Eukaryota</taxon>
        <taxon>Fungi</taxon>
        <taxon>Fungi incertae sedis</taxon>
        <taxon>Microsporidia</taxon>
        <taxon>Pseudoloma</taxon>
    </lineage>
</organism>
<keyword evidence="3" id="KW-1185">Reference proteome</keyword>
<evidence type="ECO:0008006" key="4">
    <source>
        <dbReference type="Google" id="ProtNLM"/>
    </source>
</evidence>
<evidence type="ECO:0000313" key="3">
    <source>
        <dbReference type="Proteomes" id="UP000051530"/>
    </source>
</evidence>
<dbReference type="Proteomes" id="UP000051530">
    <property type="component" value="Unassembled WGS sequence"/>
</dbReference>
<evidence type="ECO:0000313" key="2">
    <source>
        <dbReference type="EMBL" id="KRH92893.1"/>
    </source>
</evidence>
<dbReference type="OrthoDB" id="10511058at2759"/>
<reference evidence="2 3" key="1">
    <citation type="submission" date="2015-07" db="EMBL/GenBank/DDBJ databases">
        <title>The genome of Pseudoloma neurophilia, a relevant intracellular parasite of the zebrafish.</title>
        <authorList>
            <person name="Ndikumana S."/>
            <person name="Pelin A."/>
            <person name="Sanders J."/>
            <person name="Corradi N."/>
        </authorList>
    </citation>
    <scope>NUCLEOTIDE SEQUENCE [LARGE SCALE GENOMIC DNA]</scope>
    <source>
        <strain evidence="2 3">MK1</strain>
    </source>
</reference>
<protein>
    <recommendedName>
        <fullName evidence="4">Ricin B lectin domain-containing protein</fullName>
    </recommendedName>
</protein>
<accession>A0A0R0LTZ0</accession>